<evidence type="ECO:0000313" key="2">
    <source>
        <dbReference type="Proteomes" id="UP001054945"/>
    </source>
</evidence>
<gene>
    <name evidence="1" type="ORF">CEXT_258501</name>
</gene>
<comment type="caution">
    <text evidence="1">The sequence shown here is derived from an EMBL/GenBank/DDBJ whole genome shotgun (WGS) entry which is preliminary data.</text>
</comment>
<protein>
    <submittedName>
        <fullName evidence="1">Uncharacterized protein</fullName>
    </submittedName>
</protein>
<organism evidence="1 2">
    <name type="scientific">Caerostris extrusa</name>
    <name type="common">Bark spider</name>
    <name type="synonym">Caerostris bankana</name>
    <dbReference type="NCBI Taxonomy" id="172846"/>
    <lineage>
        <taxon>Eukaryota</taxon>
        <taxon>Metazoa</taxon>
        <taxon>Ecdysozoa</taxon>
        <taxon>Arthropoda</taxon>
        <taxon>Chelicerata</taxon>
        <taxon>Arachnida</taxon>
        <taxon>Araneae</taxon>
        <taxon>Araneomorphae</taxon>
        <taxon>Entelegynae</taxon>
        <taxon>Araneoidea</taxon>
        <taxon>Araneidae</taxon>
        <taxon>Caerostris</taxon>
    </lineage>
</organism>
<proteinExistence type="predicted"/>
<accession>A0AAV4VEU5</accession>
<evidence type="ECO:0000313" key="1">
    <source>
        <dbReference type="EMBL" id="GIY68073.1"/>
    </source>
</evidence>
<name>A0AAV4VEU5_CAEEX</name>
<sequence length="91" mass="10824">MEADFIVILHILKTVSSLTKETFRTHRIQKAFEHLKLQNIRNFSGQQLKTILNKIQNTRSHKNPAQFNLKILFALFLHNFYKSFQSCQTLY</sequence>
<dbReference type="EMBL" id="BPLR01014321">
    <property type="protein sequence ID" value="GIY68073.1"/>
    <property type="molecule type" value="Genomic_DNA"/>
</dbReference>
<keyword evidence="2" id="KW-1185">Reference proteome</keyword>
<dbReference type="AlphaFoldDB" id="A0AAV4VEU5"/>
<dbReference type="Proteomes" id="UP001054945">
    <property type="component" value="Unassembled WGS sequence"/>
</dbReference>
<reference evidence="1 2" key="1">
    <citation type="submission" date="2021-06" db="EMBL/GenBank/DDBJ databases">
        <title>Caerostris extrusa draft genome.</title>
        <authorList>
            <person name="Kono N."/>
            <person name="Arakawa K."/>
        </authorList>
    </citation>
    <scope>NUCLEOTIDE SEQUENCE [LARGE SCALE GENOMIC DNA]</scope>
</reference>